<sequence length="112" mass="12663">MSLRLAVSRSPVSVGARALSTQTTQAVSKLRNVLEEYRQANYTQELPSRFKKDIVRAASQDRESIIALQDVQRVLQNIGADNRLTSEEIRSIFQEIGNKSGEMTVQHFMQIL</sequence>
<dbReference type="KEGG" id="pti:PHATRDRAFT_43621"/>
<reference evidence="1 2" key="1">
    <citation type="journal article" date="2008" name="Nature">
        <title>The Phaeodactylum genome reveals the evolutionary history of diatom genomes.</title>
        <authorList>
            <person name="Bowler C."/>
            <person name="Allen A.E."/>
            <person name="Badger J.H."/>
            <person name="Grimwood J."/>
            <person name="Jabbari K."/>
            <person name="Kuo A."/>
            <person name="Maheswari U."/>
            <person name="Martens C."/>
            <person name="Maumus F."/>
            <person name="Otillar R.P."/>
            <person name="Rayko E."/>
            <person name="Salamov A."/>
            <person name="Vandepoele K."/>
            <person name="Beszteri B."/>
            <person name="Gruber A."/>
            <person name="Heijde M."/>
            <person name="Katinka M."/>
            <person name="Mock T."/>
            <person name="Valentin K."/>
            <person name="Verret F."/>
            <person name="Berges J.A."/>
            <person name="Brownlee C."/>
            <person name="Cadoret J.P."/>
            <person name="Chiovitti A."/>
            <person name="Choi C.J."/>
            <person name="Coesel S."/>
            <person name="De Martino A."/>
            <person name="Detter J.C."/>
            <person name="Durkin C."/>
            <person name="Falciatore A."/>
            <person name="Fournet J."/>
            <person name="Haruta M."/>
            <person name="Huysman M.J."/>
            <person name="Jenkins B.D."/>
            <person name="Jiroutova K."/>
            <person name="Jorgensen R.E."/>
            <person name="Joubert Y."/>
            <person name="Kaplan A."/>
            <person name="Kroger N."/>
            <person name="Kroth P.G."/>
            <person name="La Roche J."/>
            <person name="Lindquist E."/>
            <person name="Lommer M."/>
            <person name="Martin-Jezequel V."/>
            <person name="Lopez P.J."/>
            <person name="Lucas S."/>
            <person name="Mangogna M."/>
            <person name="McGinnis K."/>
            <person name="Medlin L.K."/>
            <person name="Montsant A."/>
            <person name="Oudot-Le Secq M.P."/>
            <person name="Napoli C."/>
            <person name="Obornik M."/>
            <person name="Parker M.S."/>
            <person name="Petit J.L."/>
            <person name="Porcel B.M."/>
            <person name="Poulsen N."/>
            <person name="Robison M."/>
            <person name="Rychlewski L."/>
            <person name="Rynearson T.A."/>
            <person name="Schmutz J."/>
            <person name="Shapiro H."/>
            <person name="Siaut M."/>
            <person name="Stanley M."/>
            <person name="Sussman M.R."/>
            <person name="Taylor A.R."/>
            <person name="Vardi A."/>
            <person name="von Dassow P."/>
            <person name="Vyverman W."/>
            <person name="Willis A."/>
            <person name="Wyrwicz L.S."/>
            <person name="Rokhsar D.S."/>
            <person name="Weissenbach J."/>
            <person name="Armbrust E.V."/>
            <person name="Green B.R."/>
            <person name="Van de Peer Y."/>
            <person name="Grigoriev I.V."/>
        </authorList>
    </citation>
    <scope>NUCLEOTIDE SEQUENCE [LARGE SCALE GENOMIC DNA]</scope>
    <source>
        <strain evidence="1 2">CCAP 1055/1</strain>
    </source>
</reference>
<dbReference type="eggNOG" id="ENOG502SYSY">
    <property type="taxonomic scope" value="Eukaryota"/>
</dbReference>
<dbReference type="Proteomes" id="UP000000759">
    <property type="component" value="Chromosome 2"/>
</dbReference>
<dbReference type="RefSeq" id="XP_002177736.1">
    <property type="nucleotide sequence ID" value="XM_002177700.1"/>
</dbReference>
<accession>B7FSW5</accession>
<proteinExistence type="predicted"/>
<dbReference type="GeneID" id="7197341"/>
<evidence type="ECO:0000313" key="1">
    <source>
        <dbReference type="EMBL" id="EEC50550.1"/>
    </source>
</evidence>
<dbReference type="HOGENOM" id="CLU_2150756_0_0_1"/>
<dbReference type="PaxDb" id="2850-Phatr43621"/>
<dbReference type="SUPFAM" id="SSF47473">
    <property type="entry name" value="EF-hand"/>
    <property type="match status" value="1"/>
</dbReference>
<dbReference type="OrthoDB" id="42583at2759"/>
<organism evidence="1 2">
    <name type="scientific">Phaeodactylum tricornutum (strain CCAP 1055/1)</name>
    <dbReference type="NCBI Taxonomy" id="556484"/>
    <lineage>
        <taxon>Eukaryota</taxon>
        <taxon>Sar</taxon>
        <taxon>Stramenopiles</taxon>
        <taxon>Ochrophyta</taxon>
        <taxon>Bacillariophyta</taxon>
        <taxon>Bacillariophyceae</taxon>
        <taxon>Bacillariophycidae</taxon>
        <taxon>Naviculales</taxon>
        <taxon>Phaeodactylaceae</taxon>
        <taxon>Phaeodactylum</taxon>
    </lineage>
</organism>
<evidence type="ECO:0000313" key="2">
    <source>
        <dbReference type="Proteomes" id="UP000000759"/>
    </source>
</evidence>
<dbReference type="EMBL" id="CM000606">
    <property type="protein sequence ID" value="EEC50550.1"/>
    <property type="molecule type" value="Genomic_DNA"/>
</dbReference>
<name>B7FSW5_PHATC</name>
<dbReference type="OMA" id="ASSNCLI"/>
<dbReference type="AlphaFoldDB" id="B7FSW5"/>
<reference evidence="2" key="2">
    <citation type="submission" date="2008-08" db="EMBL/GenBank/DDBJ databases">
        <authorList>
            <consortium name="Diatom Consortium"/>
            <person name="Grigoriev I."/>
            <person name="Grimwood J."/>
            <person name="Kuo A."/>
            <person name="Otillar R.P."/>
            <person name="Salamov A."/>
            <person name="Detter J.C."/>
            <person name="Lindquist E."/>
            <person name="Shapiro H."/>
            <person name="Lucas S."/>
            <person name="Glavina del Rio T."/>
            <person name="Pitluck S."/>
            <person name="Rokhsar D."/>
            <person name="Bowler C."/>
        </authorList>
    </citation>
    <scope>GENOME REANNOTATION</scope>
    <source>
        <strain evidence="2">CCAP 1055/1</strain>
    </source>
</reference>
<protein>
    <submittedName>
        <fullName evidence="1">Uncharacterized protein</fullName>
    </submittedName>
</protein>
<keyword evidence="2" id="KW-1185">Reference proteome</keyword>
<gene>
    <name evidence="1" type="ORF">PHATRDRAFT_43621</name>
</gene>
<dbReference type="InParanoid" id="B7FSW5"/>
<dbReference type="Gene3D" id="1.10.238.10">
    <property type="entry name" value="EF-hand"/>
    <property type="match status" value="1"/>
</dbReference>
<dbReference type="InterPro" id="IPR011992">
    <property type="entry name" value="EF-hand-dom_pair"/>
</dbReference>